<evidence type="ECO:0000313" key="1">
    <source>
        <dbReference type="EMBL" id="CAE0059937.1"/>
    </source>
</evidence>
<dbReference type="Pfam" id="PF07386">
    <property type="entry name" value="DUF1499"/>
    <property type="match status" value="1"/>
</dbReference>
<reference evidence="1" key="1">
    <citation type="submission" date="2021-01" db="EMBL/GenBank/DDBJ databases">
        <authorList>
            <person name="Corre E."/>
            <person name="Pelletier E."/>
            <person name="Niang G."/>
            <person name="Scheremetjew M."/>
            <person name="Finn R."/>
            <person name="Kale V."/>
            <person name="Holt S."/>
            <person name="Cochrane G."/>
            <person name="Meng A."/>
            <person name="Brown T."/>
            <person name="Cohen L."/>
        </authorList>
    </citation>
    <scope>NUCLEOTIDE SEQUENCE</scope>
    <source>
        <strain evidence="1">CCMP 769</strain>
    </source>
</reference>
<gene>
    <name evidence="1" type="ORF">RMAR00112_LOCUS28002</name>
</gene>
<evidence type="ECO:0008006" key="2">
    <source>
        <dbReference type="Google" id="ProtNLM"/>
    </source>
</evidence>
<proteinExistence type="predicted"/>
<dbReference type="PANTHER" id="PTHR34801">
    <property type="entry name" value="EXPRESSED PROTEIN"/>
    <property type="match status" value="1"/>
</dbReference>
<dbReference type="PANTHER" id="PTHR34801:SF6">
    <property type="entry name" value="SLL1620 PROTEIN"/>
    <property type="match status" value="1"/>
</dbReference>
<name>A0A7S3EK56_9RHOD</name>
<sequence length="219" mass="23543">MAFVNLSTGNVRVHQRETTCCAEGVRKGIAAVAISASVGLATLLGASPGASASVFHFSGSVPPFLGPGGGGRYLSVCPSTPNCISTSSDAYSKSYVPPWTYHEKDPKKTLGSAVNDMKEVISMQPGAQIVEERPVKSDFGEGYYIRAEFESKIFGFVDDFEVLFQPQNIGTAGFEKGSGIVDYRSASRLGEGDFDVNRKRVKAIRVALQERGWKSIGFR</sequence>
<dbReference type="AlphaFoldDB" id="A0A7S3EK56"/>
<protein>
    <recommendedName>
        <fullName evidence="2">DUF1499 domain-containing protein</fullName>
    </recommendedName>
</protein>
<dbReference type="EMBL" id="HBHW01036458">
    <property type="protein sequence ID" value="CAE0059937.1"/>
    <property type="molecule type" value="Transcribed_RNA"/>
</dbReference>
<dbReference type="InterPro" id="IPR010865">
    <property type="entry name" value="DUF1499"/>
</dbReference>
<accession>A0A7S3EK56</accession>
<organism evidence="1">
    <name type="scientific">Rhodosorus marinus</name>
    <dbReference type="NCBI Taxonomy" id="101924"/>
    <lineage>
        <taxon>Eukaryota</taxon>
        <taxon>Rhodophyta</taxon>
        <taxon>Stylonematophyceae</taxon>
        <taxon>Stylonematales</taxon>
        <taxon>Stylonemataceae</taxon>
        <taxon>Rhodosorus</taxon>
    </lineage>
</organism>